<dbReference type="Proteomes" id="UP000593568">
    <property type="component" value="Unassembled WGS sequence"/>
</dbReference>
<proteinExistence type="predicted"/>
<evidence type="ECO:0000313" key="1">
    <source>
        <dbReference type="EMBL" id="MBA0779177.1"/>
    </source>
</evidence>
<evidence type="ECO:0000313" key="2">
    <source>
        <dbReference type="Proteomes" id="UP000593568"/>
    </source>
</evidence>
<dbReference type="AlphaFoldDB" id="A0A7J9F1J0"/>
<comment type="caution">
    <text evidence="1">The sequence shown here is derived from an EMBL/GenBank/DDBJ whole genome shotgun (WGS) entry which is preliminary data.</text>
</comment>
<reference evidence="1 2" key="1">
    <citation type="journal article" date="2019" name="Genome Biol. Evol.">
        <title>Insights into the evolution of the New World diploid cottons (Gossypium, subgenus Houzingenia) based on genome sequencing.</title>
        <authorList>
            <person name="Grover C.E."/>
            <person name="Arick M.A. 2nd"/>
            <person name="Thrash A."/>
            <person name="Conover J.L."/>
            <person name="Sanders W.S."/>
            <person name="Peterson D.G."/>
            <person name="Frelichowski J.E."/>
            <person name="Scheffler J.A."/>
            <person name="Scheffler B.E."/>
            <person name="Wendel J.F."/>
        </authorList>
    </citation>
    <scope>NUCLEOTIDE SEQUENCE [LARGE SCALE GENOMIC DNA]</scope>
    <source>
        <strain evidence="1">8</strain>
        <tissue evidence="1">Leaf</tissue>
    </source>
</reference>
<keyword evidence="2" id="KW-1185">Reference proteome</keyword>
<gene>
    <name evidence="1" type="ORF">Gotri_003452</name>
</gene>
<organism evidence="1 2">
    <name type="scientific">Gossypium trilobum</name>
    <dbReference type="NCBI Taxonomy" id="34281"/>
    <lineage>
        <taxon>Eukaryota</taxon>
        <taxon>Viridiplantae</taxon>
        <taxon>Streptophyta</taxon>
        <taxon>Embryophyta</taxon>
        <taxon>Tracheophyta</taxon>
        <taxon>Spermatophyta</taxon>
        <taxon>Magnoliopsida</taxon>
        <taxon>eudicotyledons</taxon>
        <taxon>Gunneridae</taxon>
        <taxon>Pentapetalae</taxon>
        <taxon>rosids</taxon>
        <taxon>malvids</taxon>
        <taxon>Malvales</taxon>
        <taxon>Malvaceae</taxon>
        <taxon>Malvoideae</taxon>
        <taxon>Gossypium</taxon>
    </lineage>
</organism>
<dbReference type="EMBL" id="JABEZW010000011">
    <property type="protein sequence ID" value="MBA0779177.1"/>
    <property type="molecule type" value="Genomic_DNA"/>
</dbReference>
<protein>
    <submittedName>
        <fullName evidence="1">Uncharacterized protein</fullName>
    </submittedName>
</protein>
<sequence length="19" mass="2090">MVAVSSVPSCWKGSPNRER</sequence>
<name>A0A7J9F1J0_9ROSI</name>
<accession>A0A7J9F1J0</accession>